<evidence type="ECO:0000313" key="2">
    <source>
        <dbReference type="EMBL" id="GBP65485.1"/>
    </source>
</evidence>
<keyword evidence="3" id="KW-1185">Reference proteome</keyword>
<sequence>MKHNSVTRRLRPEAPGHLGRNIGEIETQVLLDSHRETHFHIKTTVADFEIRIATYDCPKTMRTKLFEVDFIENKSRVRRRPPLRTAACSRLTYCDV</sequence>
<comment type="caution">
    <text evidence="2">The sequence shown here is derived from an EMBL/GenBank/DDBJ whole genome shotgun (WGS) entry which is preliminary data.</text>
</comment>
<proteinExistence type="predicted"/>
<dbReference type="AlphaFoldDB" id="A0A4C1XTE7"/>
<protein>
    <submittedName>
        <fullName evidence="2">Uncharacterized protein</fullName>
    </submittedName>
</protein>
<dbReference type="Proteomes" id="UP000299102">
    <property type="component" value="Unassembled WGS sequence"/>
</dbReference>
<evidence type="ECO:0000256" key="1">
    <source>
        <dbReference type="SAM" id="MobiDB-lite"/>
    </source>
</evidence>
<reference evidence="2 3" key="1">
    <citation type="journal article" date="2019" name="Commun. Biol.">
        <title>The bagworm genome reveals a unique fibroin gene that provides high tensile strength.</title>
        <authorList>
            <person name="Kono N."/>
            <person name="Nakamura H."/>
            <person name="Ohtoshi R."/>
            <person name="Tomita M."/>
            <person name="Numata K."/>
            <person name="Arakawa K."/>
        </authorList>
    </citation>
    <scope>NUCLEOTIDE SEQUENCE [LARGE SCALE GENOMIC DNA]</scope>
</reference>
<accession>A0A4C1XTE7</accession>
<evidence type="ECO:0000313" key="3">
    <source>
        <dbReference type="Proteomes" id="UP000299102"/>
    </source>
</evidence>
<feature type="region of interest" description="Disordered" evidence="1">
    <location>
        <begin position="1"/>
        <end position="21"/>
    </location>
</feature>
<organism evidence="2 3">
    <name type="scientific">Eumeta variegata</name>
    <name type="common">Bagworm moth</name>
    <name type="synonym">Eumeta japonica</name>
    <dbReference type="NCBI Taxonomy" id="151549"/>
    <lineage>
        <taxon>Eukaryota</taxon>
        <taxon>Metazoa</taxon>
        <taxon>Ecdysozoa</taxon>
        <taxon>Arthropoda</taxon>
        <taxon>Hexapoda</taxon>
        <taxon>Insecta</taxon>
        <taxon>Pterygota</taxon>
        <taxon>Neoptera</taxon>
        <taxon>Endopterygota</taxon>
        <taxon>Lepidoptera</taxon>
        <taxon>Glossata</taxon>
        <taxon>Ditrysia</taxon>
        <taxon>Tineoidea</taxon>
        <taxon>Psychidae</taxon>
        <taxon>Oiketicinae</taxon>
        <taxon>Eumeta</taxon>
    </lineage>
</organism>
<name>A0A4C1XTE7_EUMVA</name>
<dbReference type="EMBL" id="BGZK01000930">
    <property type="protein sequence ID" value="GBP65485.1"/>
    <property type="molecule type" value="Genomic_DNA"/>
</dbReference>
<gene>
    <name evidence="2" type="ORF">EVAR_38823_1</name>
</gene>